<dbReference type="InterPro" id="IPR027417">
    <property type="entry name" value="P-loop_NTPase"/>
</dbReference>
<comment type="caution">
    <text evidence="14">The sequence shown here is derived from an EMBL/GenBank/DDBJ whole genome shotgun (WGS) entry which is preliminary data.</text>
</comment>
<evidence type="ECO:0000256" key="12">
    <source>
        <dbReference type="SAM" id="MobiDB-lite"/>
    </source>
</evidence>
<dbReference type="Gene3D" id="1.20.1060.20">
    <property type="match status" value="1"/>
</dbReference>
<dbReference type="InterPro" id="IPR003395">
    <property type="entry name" value="RecF/RecN/SMC_N"/>
</dbReference>
<evidence type="ECO:0000256" key="7">
    <source>
        <dbReference type="ARBA" id="ARBA00023054"/>
    </source>
</evidence>
<evidence type="ECO:0000256" key="10">
    <source>
        <dbReference type="PIRNR" id="PIRNR005719"/>
    </source>
</evidence>
<dbReference type="AlphaFoldDB" id="A0A7I8V7I9"/>
<protein>
    <recommendedName>
        <fullName evidence="10">Structural maintenance of chromosomes protein</fullName>
    </recommendedName>
</protein>
<evidence type="ECO:0000256" key="9">
    <source>
        <dbReference type="ARBA" id="ARBA00023306"/>
    </source>
</evidence>
<keyword evidence="9" id="KW-0131">Cell cycle</keyword>
<dbReference type="InterPro" id="IPR036277">
    <property type="entry name" value="SMC_hinge_sf"/>
</dbReference>
<sequence>MGRLKVLEVVNFKSYKGRQVVGPFKNFTAIIGPNGSGKSNLMDAISFVLGERASNLRVKRLSDLIHGAPVGKPASNKCEVSAVYEDPDTGDEIRFSRSVIGNTSEYRINGRVVKVEEYSTALEKIGILMKSKNFLVYQGQVENIAMKNAKERTAMFEEMSRSLELKEDYDKAKQEMHRAEEETQQNYHKKKGIAQERKEARLEKEEADKYQALREELNVKEQQLHLFKLYHNEQEINGTDIELRKKHEQADKESKKREKIENQLKDKKKEIGVFQRDMAKIDEQIKEKAAEEMKKRPVFIKAKEKTTHVYKRLESTKKSLKSTQDSIKRRDEVIRQLETQVNEVEEEKQEFEERLEEESQRVGKNLQLEESQMKEYHRLKDEAGKRATKLTQEMDSVMREQKSDQDRMDNDKRRKSDLALKLQNKVHEEEELRKRIDRLEETIRQTQKTLDEQRTMEQQMASEMEKVNEEMSTIQRDLEEVIDQLGQAKVDKNESSRAAKKKEVIENLTRLFQGVHGRLIYLCEPSHKRYQIAVTKVLGKNMDAIVCDTNKVARDCIQYLKEQRLEPETFLPLDSLKFNEINQKLREITEPKNVKLIFDVIRYEKSYAKKALLYACGNALVCETTDDARKVAFQRGDRQQAVSLDGTMFQKNGTISGGASDLKAKARRWDEKLMNELKHNKDKLNDKYRELTKKKRKESDLNALRTQIRGSESRLRYVLSDRDSTQNKSLANVLLEIERIRDELDKQDPEYKIIEERMKKRNERIQGVKEKRNRIEDEIFTEFCEQIGVSNIRDYEERELAEQEERSRKRLEYEDHLTKLQNEIDFEVSNNNAAETQVAKFKKNINELDKEFEKVKKDEKKHLRTIEELQDEQNELKNKRIQLKTDIDKGEEEGLELRKKVQNALKDAAQTNKIIAQLDNKLEQKKSERHSLLQACKLEDIDLPLESGSLRTLYDSEDFESSQRQSQRMYEQESGIVINYSKLPKNFRDIDSPEGVKKALEALIKEVNDKQNHLQRINAPNMRAVEKLDGVRERLHETNEEFEQARRKAKKSKANFERYRKERFERFMRCFEHVSNKIDEIYKSLARNQSAQAFLGPENAEEPYLEGISYNCVAPGKRFRPMDNLSGGEKTVAALALLFAIHSFQPAPFFVLDEIDAALDNTNISKVVGYICEQAKSNFQMIVISLKEEFFSHADALVGIYPDLEVTEGMVGSQVVTLDLSNVPDTHLMPSDGVVQY</sequence>
<evidence type="ECO:0000313" key="15">
    <source>
        <dbReference type="Proteomes" id="UP000549394"/>
    </source>
</evidence>
<dbReference type="InterPro" id="IPR028468">
    <property type="entry name" value="Smc1_ABC"/>
</dbReference>
<dbReference type="GO" id="GO:0051301">
    <property type="term" value="P:cell division"/>
    <property type="evidence" value="ECO:0007669"/>
    <property type="project" value="UniProtKB-KW"/>
</dbReference>
<feature type="coiled-coil region" evidence="11">
    <location>
        <begin position="674"/>
        <end position="714"/>
    </location>
</feature>
<dbReference type="EMBL" id="CAJFCJ010000002">
    <property type="protein sequence ID" value="CAD5112307.1"/>
    <property type="molecule type" value="Genomic_DNA"/>
</dbReference>
<evidence type="ECO:0000256" key="11">
    <source>
        <dbReference type="SAM" id="Coils"/>
    </source>
</evidence>
<evidence type="ECO:0000256" key="1">
    <source>
        <dbReference type="ARBA" id="ARBA00004123"/>
    </source>
</evidence>
<dbReference type="Proteomes" id="UP000549394">
    <property type="component" value="Unassembled WGS sequence"/>
</dbReference>
<dbReference type="FunFam" id="1.20.1060.20:FF:000001">
    <property type="entry name" value="Structural maintenance of chromosomes 1A"/>
    <property type="match status" value="1"/>
</dbReference>
<dbReference type="PIRSF" id="PIRSF005719">
    <property type="entry name" value="SMC"/>
    <property type="match status" value="1"/>
</dbReference>
<dbReference type="GO" id="GO:0005634">
    <property type="term" value="C:nucleus"/>
    <property type="evidence" value="ECO:0007669"/>
    <property type="project" value="UniProtKB-SubCell"/>
</dbReference>
<keyword evidence="4" id="KW-0158">Chromosome</keyword>
<dbReference type="OrthoDB" id="413649at2759"/>
<feature type="domain" description="SMC hinge" evidence="13">
    <location>
        <begin position="513"/>
        <end position="632"/>
    </location>
</feature>
<dbReference type="Gene3D" id="3.40.50.300">
    <property type="entry name" value="P-loop containing nucleotide triphosphate hydrolases"/>
    <property type="match status" value="2"/>
</dbReference>
<dbReference type="Gene3D" id="3.30.70.1620">
    <property type="match status" value="1"/>
</dbReference>
<proteinExistence type="inferred from homology"/>
<dbReference type="GO" id="GO:0005524">
    <property type="term" value="F:ATP binding"/>
    <property type="evidence" value="ECO:0007669"/>
    <property type="project" value="InterPro"/>
</dbReference>
<name>A0A7I8V7I9_9ANNE</name>
<evidence type="ECO:0000256" key="5">
    <source>
        <dbReference type="ARBA" id="ARBA00022618"/>
    </source>
</evidence>
<dbReference type="GO" id="GO:0016887">
    <property type="term" value="F:ATP hydrolysis activity"/>
    <property type="evidence" value="ECO:0007669"/>
    <property type="project" value="InterPro"/>
</dbReference>
<dbReference type="Pfam" id="PF06470">
    <property type="entry name" value="SMC_hinge"/>
    <property type="match status" value="1"/>
</dbReference>
<dbReference type="PANTHER" id="PTHR18937:SF12">
    <property type="entry name" value="STRUCTURAL MAINTENANCE OF CHROMOSOMES PROTEIN"/>
    <property type="match status" value="1"/>
</dbReference>
<keyword evidence="8 10" id="KW-0539">Nucleus</keyword>
<dbReference type="CDD" id="cd03275">
    <property type="entry name" value="ABC_SMC1_euk"/>
    <property type="match status" value="2"/>
</dbReference>
<accession>A0A7I8V7I9</accession>
<feature type="coiled-coil region" evidence="11">
    <location>
        <begin position="162"/>
        <end position="277"/>
    </location>
</feature>
<dbReference type="Pfam" id="PF02463">
    <property type="entry name" value="SMC_N"/>
    <property type="match status" value="1"/>
</dbReference>
<comment type="similarity">
    <text evidence="3">Belongs to the SMC family. SMC1 subfamily.</text>
</comment>
<comment type="subcellular location">
    <subcellularLocation>
        <location evidence="2">Chromosome</location>
    </subcellularLocation>
    <subcellularLocation>
        <location evidence="1 10">Nucleus</location>
    </subcellularLocation>
</comment>
<dbReference type="SUPFAM" id="SSF75553">
    <property type="entry name" value="Smc hinge domain"/>
    <property type="match status" value="1"/>
</dbReference>
<reference evidence="14 15" key="1">
    <citation type="submission" date="2020-08" db="EMBL/GenBank/DDBJ databases">
        <authorList>
            <person name="Hejnol A."/>
        </authorList>
    </citation>
    <scope>NUCLEOTIDE SEQUENCE [LARGE SCALE GENOMIC DNA]</scope>
</reference>
<dbReference type="FunFam" id="3.40.50.300:FF:000564">
    <property type="entry name" value="Structural maintenance of chromosomes 1A"/>
    <property type="match status" value="1"/>
</dbReference>
<keyword evidence="5" id="KW-0132">Cell division</keyword>
<evidence type="ECO:0000256" key="3">
    <source>
        <dbReference type="ARBA" id="ARBA00005597"/>
    </source>
</evidence>
<evidence type="ECO:0000256" key="6">
    <source>
        <dbReference type="ARBA" id="ARBA00022776"/>
    </source>
</evidence>
<feature type="compositionally biased region" description="Basic and acidic residues" evidence="12">
    <location>
        <begin position="396"/>
        <end position="418"/>
    </location>
</feature>
<feature type="compositionally biased region" description="Basic and acidic residues" evidence="12">
    <location>
        <begin position="371"/>
        <end position="385"/>
    </location>
</feature>
<dbReference type="GO" id="GO:0003677">
    <property type="term" value="F:DNA binding"/>
    <property type="evidence" value="ECO:0007669"/>
    <property type="project" value="TreeGrafter"/>
</dbReference>
<keyword evidence="6" id="KW-0498">Mitosis</keyword>
<dbReference type="SUPFAM" id="SSF52540">
    <property type="entry name" value="P-loop containing nucleoside triphosphate hydrolases"/>
    <property type="match status" value="1"/>
</dbReference>
<feature type="compositionally biased region" description="Acidic residues" evidence="12">
    <location>
        <begin position="345"/>
        <end position="356"/>
    </location>
</feature>
<dbReference type="PANTHER" id="PTHR18937">
    <property type="entry name" value="STRUCTURAL MAINTENANCE OF CHROMOSOMES SMC FAMILY MEMBER"/>
    <property type="match status" value="1"/>
</dbReference>
<dbReference type="GO" id="GO:0008278">
    <property type="term" value="C:cohesin complex"/>
    <property type="evidence" value="ECO:0007669"/>
    <property type="project" value="InterPro"/>
</dbReference>
<evidence type="ECO:0000259" key="13">
    <source>
        <dbReference type="SMART" id="SM00968"/>
    </source>
</evidence>
<evidence type="ECO:0000256" key="2">
    <source>
        <dbReference type="ARBA" id="ARBA00004286"/>
    </source>
</evidence>
<gene>
    <name evidence="14" type="ORF">DGYR_LOCUS1478</name>
</gene>
<feature type="coiled-coil region" evidence="11">
    <location>
        <begin position="751"/>
        <end position="778"/>
    </location>
</feature>
<keyword evidence="7 11" id="KW-0175">Coiled coil</keyword>
<evidence type="ECO:0000256" key="4">
    <source>
        <dbReference type="ARBA" id="ARBA00022454"/>
    </source>
</evidence>
<feature type="coiled-coil region" evidence="11">
    <location>
        <begin position="997"/>
        <end position="1062"/>
    </location>
</feature>
<evidence type="ECO:0000313" key="14">
    <source>
        <dbReference type="EMBL" id="CAD5112307.1"/>
    </source>
</evidence>
<dbReference type="GO" id="GO:0007062">
    <property type="term" value="P:sister chromatid cohesion"/>
    <property type="evidence" value="ECO:0007669"/>
    <property type="project" value="InterPro"/>
</dbReference>
<dbReference type="InterPro" id="IPR024704">
    <property type="entry name" value="SMC"/>
</dbReference>
<evidence type="ECO:0000256" key="8">
    <source>
        <dbReference type="ARBA" id="ARBA00023242"/>
    </source>
</evidence>
<feature type="coiled-coil region" evidence="11">
    <location>
        <begin position="817"/>
        <end position="935"/>
    </location>
</feature>
<dbReference type="SMART" id="SM00968">
    <property type="entry name" value="SMC_hinge"/>
    <property type="match status" value="1"/>
</dbReference>
<feature type="region of interest" description="Disordered" evidence="12">
    <location>
        <begin position="345"/>
        <end position="422"/>
    </location>
</feature>
<dbReference type="InterPro" id="IPR010935">
    <property type="entry name" value="SMC_hinge"/>
</dbReference>
<organism evidence="14 15">
    <name type="scientific">Dimorphilus gyrociliatus</name>
    <dbReference type="NCBI Taxonomy" id="2664684"/>
    <lineage>
        <taxon>Eukaryota</taxon>
        <taxon>Metazoa</taxon>
        <taxon>Spiralia</taxon>
        <taxon>Lophotrochozoa</taxon>
        <taxon>Annelida</taxon>
        <taxon>Polychaeta</taxon>
        <taxon>Polychaeta incertae sedis</taxon>
        <taxon>Dinophilidae</taxon>
        <taxon>Dimorphilus</taxon>
    </lineage>
</organism>
<keyword evidence="15" id="KW-1185">Reference proteome</keyword>